<dbReference type="AlphaFoldDB" id="A0AAE1KAH1"/>
<sequence length="116" mass="13314">MVGLKTPFGDEESDLLDRFERMWFEAHLNRAMQTRSLSLSSEPESAPTTQGKQPPPPRRRRSGPRFHRVLKKLINPILGINSKISNNGSIRRRQVQDPPPPPHPITLKVFSRSLHF</sequence>
<dbReference type="EMBL" id="JAWXYG010000007">
    <property type="protein sequence ID" value="KAK4268415.1"/>
    <property type="molecule type" value="Genomic_DNA"/>
</dbReference>
<dbReference type="Proteomes" id="UP001293593">
    <property type="component" value="Unassembled WGS sequence"/>
</dbReference>
<dbReference type="PANTHER" id="PTHR48196:SF1">
    <property type="entry name" value="DUF630 DOMAIN-CONTAINING PROTEIN"/>
    <property type="match status" value="1"/>
</dbReference>
<dbReference type="PANTHER" id="PTHR48196">
    <property type="entry name" value="DUF630 DOMAIN-CONTAINING PROTEIN"/>
    <property type="match status" value="1"/>
</dbReference>
<keyword evidence="3" id="KW-1185">Reference proteome</keyword>
<evidence type="ECO:0000313" key="3">
    <source>
        <dbReference type="Proteomes" id="UP001293593"/>
    </source>
</evidence>
<feature type="compositionally biased region" description="Low complexity" evidence="1">
    <location>
        <begin position="36"/>
        <end position="49"/>
    </location>
</feature>
<evidence type="ECO:0000256" key="1">
    <source>
        <dbReference type="SAM" id="MobiDB-lite"/>
    </source>
</evidence>
<proteinExistence type="predicted"/>
<organism evidence="2 3">
    <name type="scientific">Acacia crassicarpa</name>
    <name type="common">northern wattle</name>
    <dbReference type="NCBI Taxonomy" id="499986"/>
    <lineage>
        <taxon>Eukaryota</taxon>
        <taxon>Viridiplantae</taxon>
        <taxon>Streptophyta</taxon>
        <taxon>Embryophyta</taxon>
        <taxon>Tracheophyta</taxon>
        <taxon>Spermatophyta</taxon>
        <taxon>Magnoliopsida</taxon>
        <taxon>eudicotyledons</taxon>
        <taxon>Gunneridae</taxon>
        <taxon>Pentapetalae</taxon>
        <taxon>rosids</taxon>
        <taxon>fabids</taxon>
        <taxon>Fabales</taxon>
        <taxon>Fabaceae</taxon>
        <taxon>Caesalpinioideae</taxon>
        <taxon>mimosoid clade</taxon>
        <taxon>Acacieae</taxon>
        <taxon>Acacia</taxon>
    </lineage>
</organism>
<feature type="region of interest" description="Disordered" evidence="1">
    <location>
        <begin position="34"/>
        <end position="65"/>
    </location>
</feature>
<name>A0AAE1KAH1_9FABA</name>
<protein>
    <submittedName>
        <fullName evidence="2">Uncharacterized protein</fullName>
    </submittedName>
</protein>
<evidence type="ECO:0000313" key="2">
    <source>
        <dbReference type="EMBL" id="KAK4268415.1"/>
    </source>
</evidence>
<feature type="region of interest" description="Disordered" evidence="1">
    <location>
        <begin position="83"/>
        <end position="106"/>
    </location>
</feature>
<accession>A0AAE1KAH1</accession>
<reference evidence="2" key="1">
    <citation type="submission" date="2023-10" db="EMBL/GenBank/DDBJ databases">
        <title>Chromosome-level genome of the transformable northern wattle, Acacia crassicarpa.</title>
        <authorList>
            <person name="Massaro I."/>
            <person name="Sinha N.R."/>
            <person name="Poethig S."/>
            <person name="Leichty A.R."/>
        </authorList>
    </citation>
    <scope>NUCLEOTIDE SEQUENCE</scope>
    <source>
        <strain evidence="2">Acra3RX</strain>
        <tissue evidence="2">Leaf</tissue>
    </source>
</reference>
<gene>
    <name evidence="2" type="ORF">QN277_025078</name>
</gene>
<comment type="caution">
    <text evidence="2">The sequence shown here is derived from an EMBL/GenBank/DDBJ whole genome shotgun (WGS) entry which is preliminary data.</text>
</comment>